<dbReference type="SUPFAM" id="SSF53756">
    <property type="entry name" value="UDP-Glycosyltransferase/glycogen phosphorylase"/>
    <property type="match status" value="1"/>
</dbReference>
<keyword evidence="2" id="KW-0808">Transferase</keyword>
<reference evidence="1" key="2">
    <citation type="submission" date="2023-01" db="EMBL/GenBank/DDBJ databases">
        <title>Human gut microbiome strain richness.</title>
        <authorList>
            <person name="Chen-Liaw A."/>
        </authorList>
    </citation>
    <scope>NUCLEOTIDE SEQUENCE</scope>
    <source>
        <strain evidence="1">RTP21484st1_H11_RTP21484_190118</strain>
    </source>
</reference>
<dbReference type="EMBL" id="JAQMLA010000143">
    <property type="protein sequence ID" value="MDB8688852.1"/>
    <property type="molecule type" value="Genomic_DNA"/>
</dbReference>
<organism evidence="2 3">
    <name type="scientific">Mediterraneibacter gnavus</name>
    <name type="common">Ruminococcus gnavus</name>
    <dbReference type="NCBI Taxonomy" id="33038"/>
    <lineage>
        <taxon>Bacteria</taxon>
        <taxon>Bacillati</taxon>
        <taxon>Bacillota</taxon>
        <taxon>Clostridia</taxon>
        <taxon>Lachnospirales</taxon>
        <taxon>Lachnospiraceae</taxon>
        <taxon>Mediterraneibacter</taxon>
    </lineage>
</organism>
<proteinExistence type="predicted"/>
<comment type="caution">
    <text evidence="2">The sequence shown here is derived from an EMBL/GenBank/DDBJ whole genome shotgun (WGS) entry which is preliminary data.</text>
</comment>
<dbReference type="AlphaFoldDB" id="A0A415S483"/>
<gene>
    <name evidence="2" type="ORF">DWZ50_17215</name>
    <name evidence="1" type="ORF">PNW85_19860</name>
</gene>
<evidence type="ECO:0000313" key="3">
    <source>
        <dbReference type="Proteomes" id="UP000285610"/>
    </source>
</evidence>
<dbReference type="Proteomes" id="UP001212160">
    <property type="component" value="Unassembled WGS sequence"/>
</dbReference>
<sequence>MRLLYWGEDKSGYRQSSFIEYVEEKKYDVIYSGKVPSVKRKLEKNILQYIYEIKEIPKIIKADVVYLPPMEHTALKIMLCKLFRKKIICDIYAPIYDMTVNDEKIYTPYSIMGRRYYFRDKICMKMADQVLFLNDAERQHFICSVNLKEKDVSSTCVPLVINKKQPAKLKFYKKERGYLSICWTGSFVALQGVECIIDAMFILKEKNLKAKLYIIGPPGERANYYKQQVQNKQLSDCIEFLDLWGDMKQWEKFIIDNCDVSLGIFGGSDKAKCVVANKVIDGIIAKTPVITGKSKGLDLFFNQDNDIYTVDNTPDALAKKIIQVANSSYHEIENHVENAFDIYEKIFSKKAYKKNMEHVFEKLGDHK</sequence>
<dbReference type="RefSeq" id="WP_118445254.1">
    <property type="nucleotide sequence ID" value="NZ_JAQMLA010000143.1"/>
</dbReference>
<dbReference type="Proteomes" id="UP000285610">
    <property type="component" value="Unassembled WGS sequence"/>
</dbReference>
<dbReference type="EMBL" id="QRQE01000061">
    <property type="protein sequence ID" value="RHM70282.1"/>
    <property type="molecule type" value="Genomic_DNA"/>
</dbReference>
<dbReference type="GO" id="GO:0016740">
    <property type="term" value="F:transferase activity"/>
    <property type="evidence" value="ECO:0007669"/>
    <property type="project" value="UniProtKB-KW"/>
</dbReference>
<dbReference type="Gene3D" id="3.40.50.2000">
    <property type="entry name" value="Glycogen Phosphorylase B"/>
    <property type="match status" value="2"/>
</dbReference>
<reference evidence="2 3" key="1">
    <citation type="submission" date="2018-08" db="EMBL/GenBank/DDBJ databases">
        <title>A genome reference for cultivated species of the human gut microbiota.</title>
        <authorList>
            <person name="Zou Y."/>
            <person name="Xue W."/>
            <person name="Luo G."/>
        </authorList>
    </citation>
    <scope>NUCLEOTIDE SEQUENCE [LARGE SCALE GENOMIC DNA]</scope>
    <source>
        <strain evidence="2 3">AF33-12</strain>
    </source>
</reference>
<accession>A0A415S483</accession>
<name>A0A415S483_MEDGN</name>
<evidence type="ECO:0000313" key="2">
    <source>
        <dbReference type="EMBL" id="RHM70282.1"/>
    </source>
</evidence>
<protein>
    <submittedName>
        <fullName evidence="2">Glycosyltransferase family 1 protein</fullName>
    </submittedName>
</protein>
<dbReference type="Pfam" id="PF13692">
    <property type="entry name" value="Glyco_trans_1_4"/>
    <property type="match status" value="1"/>
</dbReference>
<evidence type="ECO:0000313" key="1">
    <source>
        <dbReference type="EMBL" id="MDB8688852.1"/>
    </source>
</evidence>